<evidence type="ECO:0000256" key="13">
    <source>
        <dbReference type="PIRSR" id="PIRSR006246-5"/>
    </source>
</evidence>
<dbReference type="PANTHER" id="PTHR21012">
    <property type="entry name" value="ASPARTATE 1-DECARBOXYLASE"/>
    <property type="match status" value="1"/>
</dbReference>
<comment type="subcellular location">
    <subcellularLocation>
        <location evidence="9">Cytoplasm</location>
    </subcellularLocation>
</comment>
<evidence type="ECO:0000256" key="7">
    <source>
        <dbReference type="ARBA" id="ARBA00023270"/>
    </source>
</evidence>
<dbReference type="InterPro" id="IPR003190">
    <property type="entry name" value="Asp_decarbox"/>
</dbReference>
<dbReference type="GO" id="GO:0006523">
    <property type="term" value="P:alanine biosynthetic process"/>
    <property type="evidence" value="ECO:0007669"/>
    <property type="project" value="InterPro"/>
</dbReference>
<gene>
    <name evidence="9" type="primary">panD</name>
    <name evidence="14" type="ORF">F1C12_13490</name>
</gene>
<evidence type="ECO:0000256" key="6">
    <source>
        <dbReference type="ARBA" id="ARBA00023239"/>
    </source>
</evidence>
<name>A0A7G6YC24_9MICO</name>
<dbReference type="CDD" id="cd06919">
    <property type="entry name" value="Asp_decarbox"/>
    <property type="match status" value="1"/>
</dbReference>
<comment type="similarity">
    <text evidence="9">Belongs to the PanD family.</text>
</comment>
<evidence type="ECO:0000256" key="2">
    <source>
        <dbReference type="ARBA" id="ARBA00022655"/>
    </source>
</evidence>
<keyword evidence="2 9" id="KW-0566">Pantothenate biosynthesis</keyword>
<dbReference type="PANTHER" id="PTHR21012:SF0">
    <property type="entry name" value="ASPARTATE 1-DECARBOXYLASE"/>
    <property type="match status" value="1"/>
</dbReference>
<feature type="binding site" evidence="9 11">
    <location>
        <begin position="73"/>
        <end position="75"/>
    </location>
    <ligand>
        <name>substrate</name>
    </ligand>
</feature>
<dbReference type="EC" id="4.1.1.11" evidence="9"/>
<feature type="binding site" evidence="9 11">
    <location>
        <position position="57"/>
    </location>
    <ligand>
        <name>substrate</name>
    </ligand>
</feature>
<proteinExistence type="inferred from homology"/>
<dbReference type="RefSeq" id="WP_185275481.1">
    <property type="nucleotide sequence ID" value="NZ_CP043641.1"/>
</dbReference>
<dbReference type="GO" id="GO:0015940">
    <property type="term" value="P:pantothenate biosynthetic process"/>
    <property type="evidence" value="ECO:0007669"/>
    <property type="project" value="UniProtKB-UniRule"/>
</dbReference>
<evidence type="ECO:0000313" key="15">
    <source>
        <dbReference type="Proteomes" id="UP000515511"/>
    </source>
</evidence>
<dbReference type="SUPFAM" id="SSF50692">
    <property type="entry name" value="ADC-like"/>
    <property type="match status" value="1"/>
</dbReference>
<keyword evidence="4 9" id="KW-0068">Autocatalytic cleavage</keyword>
<feature type="chain" id="PRO_5029063970" description="Aspartate 1-decarboxylase alpha chain" evidence="9 13">
    <location>
        <begin position="25"/>
        <end position="145"/>
    </location>
</feature>
<keyword evidence="5 9" id="KW-0865">Zymogen</keyword>
<keyword evidence="7 9" id="KW-0704">Schiff base</keyword>
<comment type="function">
    <text evidence="9">Catalyzes the pyruvoyl-dependent decarboxylation of aspartate to produce beta-alanine.</text>
</comment>
<comment type="subunit">
    <text evidence="9">Heterooctamer of four alpha and four beta subunits.</text>
</comment>
<feature type="modified residue" description="Pyruvic acid (Ser)" evidence="9 12">
    <location>
        <position position="25"/>
    </location>
</feature>
<dbReference type="GO" id="GO:0005829">
    <property type="term" value="C:cytosol"/>
    <property type="evidence" value="ECO:0007669"/>
    <property type="project" value="TreeGrafter"/>
</dbReference>
<comment type="pathway">
    <text evidence="9">Cofactor biosynthesis; (R)-pantothenate biosynthesis; beta-alanine from L-aspartate: step 1/1.</text>
</comment>
<dbReference type="EMBL" id="CP043641">
    <property type="protein sequence ID" value="QNE36039.1"/>
    <property type="molecule type" value="Genomic_DNA"/>
</dbReference>
<keyword evidence="6 9" id="KW-0456">Lyase</keyword>
<feature type="chain" id="PRO_5029063969" description="Aspartate 1-decarboxylase beta chain" evidence="9 13">
    <location>
        <begin position="1"/>
        <end position="24"/>
    </location>
</feature>
<dbReference type="Gene3D" id="2.40.40.20">
    <property type="match status" value="1"/>
</dbReference>
<keyword evidence="3 9" id="KW-0210">Decarboxylase</keyword>
<dbReference type="InterPro" id="IPR009010">
    <property type="entry name" value="Asp_de-COase-like_dom_sf"/>
</dbReference>
<dbReference type="Pfam" id="PF02261">
    <property type="entry name" value="Asp_decarbox"/>
    <property type="match status" value="1"/>
</dbReference>
<dbReference type="Proteomes" id="UP000515511">
    <property type="component" value="Chromosome"/>
</dbReference>
<feature type="active site" description="Schiff-base intermediate with substrate; via pyruvic acid" evidence="9 10">
    <location>
        <position position="25"/>
    </location>
</feature>
<feature type="active site" description="Proton donor" evidence="9 10">
    <location>
        <position position="58"/>
    </location>
</feature>
<sequence length="145" mass="14964">MLRTMFKSKIHRATVTHADLHYVGSLTVDLDLMEAADLLPGEQVAVVDVTNGSRFETYLIAGERGSGVIGVNGAAAHLAEVGDTVIVISYAQLDNAEARDFVPTVVHVDGGNRILAVGADPAEALSEGVSVPPFAVPSAAGTVVA</sequence>
<evidence type="ECO:0000256" key="5">
    <source>
        <dbReference type="ARBA" id="ARBA00023145"/>
    </source>
</evidence>
<accession>A0A7G6YC24</accession>
<evidence type="ECO:0000256" key="1">
    <source>
        <dbReference type="ARBA" id="ARBA00022490"/>
    </source>
</evidence>
<evidence type="ECO:0000256" key="8">
    <source>
        <dbReference type="ARBA" id="ARBA00023317"/>
    </source>
</evidence>
<evidence type="ECO:0000256" key="10">
    <source>
        <dbReference type="PIRSR" id="PIRSR006246-1"/>
    </source>
</evidence>
<reference evidence="15" key="1">
    <citation type="submission" date="2019-09" db="EMBL/GenBank/DDBJ databases">
        <title>Antimicrobial potential of Antarctic Bacteria.</title>
        <authorList>
            <person name="Benaud N."/>
            <person name="Edwards R.J."/>
            <person name="Ferrari B.C."/>
        </authorList>
    </citation>
    <scope>NUCLEOTIDE SEQUENCE [LARGE SCALE GENOMIC DNA]</scope>
    <source>
        <strain evidence="15">INR9</strain>
    </source>
</reference>
<evidence type="ECO:0000256" key="3">
    <source>
        <dbReference type="ARBA" id="ARBA00022793"/>
    </source>
</evidence>
<evidence type="ECO:0000256" key="9">
    <source>
        <dbReference type="HAMAP-Rule" id="MF_00446"/>
    </source>
</evidence>
<evidence type="ECO:0000256" key="12">
    <source>
        <dbReference type="PIRSR" id="PIRSR006246-3"/>
    </source>
</evidence>
<comment type="PTM">
    <text evidence="9 12">Is synthesized initially as an inactive proenzyme, which is activated by self-cleavage at a specific serine bond to produce a beta-subunit with a hydroxyl group at its C-terminus and an alpha-subunit with a pyruvoyl group at its N-terminus.</text>
</comment>
<keyword evidence="8 9" id="KW-0670">Pyruvate</keyword>
<organism evidence="14 15">
    <name type="scientific">Leifsonia shinshuensis</name>
    <dbReference type="NCBI Taxonomy" id="150026"/>
    <lineage>
        <taxon>Bacteria</taxon>
        <taxon>Bacillati</taxon>
        <taxon>Actinomycetota</taxon>
        <taxon>Actinomycetes</taxon>
        <taxon>Micrococcales</taxon>
        <taxon>Microbacteriaceae</taxon>
        <taxon>Leifsonia</taxon>
    </lineage>
</organism>
<comment type="catalytic activity">
    <reaction evidence="9">
        <text>L-aspartate + H(+) = beta-alanine + CO2</text>
        <dbReference type="Rhea" id="RHEA:19497"/>
        <dbReference type="ChEBI" id="CHEBI:15378"/>
        <dbReference type="ChEBI" id="CHEBI:16526"/>
        <dbReference type="ChEBI" id="CHEBI:29991"/>
        <dbReference type="ChEBI" id="CHEBI:57966"/>
        <dbReference type="EC" id="4.1.1.11"/>
    </reaction>
</comment>
<protein>
    <recommendedName>
        <fullName evidence="9">Aspartate 1-decarboxylase</fullName>
        <ecNumber evidence="9">4.1.1.11</ecNumber>
    </recommendedName>
    <alternativeName>
        <fullName evidence="9">Aspartate alpha-decarboxylase</fullName>
    </alternativeName>
    <component>
        <recommendedName>
            <fullName evidence="9">Aspartate 1-decarboxylase beta chain</fullName>
        </recommendedName>
    </component>
    <component>
        <recommendedName>
            <fullName evidence="9">Aspartate 1-decarboxylase alpha chain</fullName>
        </recommendedName>
    </component>
</protein>
<dbReference type="AlphaFoldDB" id="A0A7G6YC24"/>
<comment type="cofactor">
    <cofactor evidence="9 10">
        <name>pyruvate</name>
        <dbReference type="ChEBI" id="CHEBI:15361"/>
    </cofactor>
    <text evidence="9 10">Binds 1 pyruvoyl group covalently per subunit.</text>
</comment>
<keyword evidence="1 9" id="KW-0963">Cytoplasm</keyword>
<dbReference type="UniPathway" id="UPA00028">
    <property type="reaction ID" value="UER00002"/>
</dbReference>
<evidence type="ECO:0000313" key="14">
    <source>
        <dbReference type="EMBL" id="QNE36039.1"/>
    </source>
</evidence>
<dbReference type="GO" id="GO:0004068">
    <property type="term" value="F:aspartate 1-decarboxylase activity"/>
    <property type="evidence" value="ECO:0007669"/>
    <property type="project" value="UniProtKB-UniRule"/>
</dbReference>
<dbReference type="KEGG" id="lse:F1C12_13490"/>
<evidence type="ECO:0000256" key="11">
    <source>
        <dbReference type="PIRSR" id="PIRSR006246-2"/>
    </source>
</evidence>
<dbReference type="PIRSF" id="PIRSF006246">
    <property type="entry name" value="Asp_decarbox"/>
    <property type="match status" value="1"/>
</dbReference>
<evidence type="ECO:0000256" key="4">
    <source>
        <dbReference type="ARBA" id="ARBA00022813"/>
    </source>
</evidence>
<dbReference type="NCBIfam" id="TIGR00223">
    <property type="entry name" value="panD"/>
    <property type="match status" value="1"/>
</dbReference>
<dbReference type="HAMAP" id="MF_00446">
    <property type="entry name" value="PanD"/>
    <property type="match status" value="1"/>
</dbReference>